<dbReference type="OrthoDB" id="436852at2759"/>
<dbReference type="PANTHER" id="PTHR46452">
    <property type="entry name" value="TRANSCRIPTION INITIATION FACTOR TFIID SUBUNIT 3"/>
    <property type="match status" value="1"/>
</dbReference>
<dbReference type="STRING" id="188477.A0A3S1BL29"/>
<dbReference type="CDD" id="cd15522">
    <property type="entry name" value="PHD_TAF3"/>
    <property type="match status" value="1"/>
</dbReference>
<dbReference type="InterPro" id="IPR011011">
    <property type="entry name" value="Znf_FYVE_PHD"/>
</dbReference>
<dbReference type="PROSITE" id="PS01359">
    <property type="entry name" value="ZF_PHD_1"/>
    <property type="match status" value="1"/>
</dbReference>
<dbReference type="GO" id="GO:0046982">
    <property type="term" value="F:protein heterodimerization activity"/>
    <property type="evidence" value="ECO:0007669"/>
    <property type="project" value="InterPro"/>
</dbReference>
<feature type="region of interest" description="Disordered" evidence="9">
    <location>
        <begin position="1139"/>
        <end position="1163"/>
    </location>
</feature>
<feature type="compositionally biased region" description="Basic and acidic residues" evidence="9">
    <location>
        <begin position="400"/>
        <end position="415"/>
    </location>
</feature>
<feature type="compositionally biased region" description="Pro residues" evidence="9">
    <location>
        <begin position="781"/>
        <end position="798"/>
    </location>
</feature>
<feature type="compositionally biased region" description="Basic residues" evidence="9">
    <location>
        <begin position="287"/>
        <end position="297"/>
    </location>
</feature>
<keyword evidence="7" id="KW-0539">Nucleus</keyword>
<feature type="compositionally biased region" description="Low complexity" evidence="9">
    <location>
        <begin position="1011"/>
        <end position="1022"/>
    </location>
</feature>
<feature type="compositionally biased region" description="Basic and acidic residues" evidence="9">
    <location>
        <begin position="830"/>
        <end position="845"/>
    </location>
</feature>
<dbReference type="InterPro" id="IPR019786">
    <property type="entry name" value="Zinc_finger_PHD-type_CS"/>
</dbReference>
<evidence type="ECO:0000256" key="7">
    <source>
        <dbReference type="ARBA" id="ARBA00023242"/>
    </source>
</evidence>
<reference evidence="11 12" key="1">
    <citation type="submission" date="2019-01" db="EMBL/GenBank/DDBJ databases">
        <title>A draft genome assembly of the solar-powered sea slug Elysia chlorotica.</title>
        <authorList>
            <person name="Cai H."/>
            <person name="Li Q."/>
            <person name="Fang X."/>
            <person name="Li J."/>
            <person name="Curtis N.E."/>
            <person name="Altenburger A."/>
            <person name="Shibata T."/>
            <person name="Feng M."/>
            <person name="Maeda T."/>
            <person name="Schwartz J.A."/>
            <person name="Shigenobu S."/>
            <person name="Lundholm N."/>
            <person name="Nishiyama T."/>
            <person name="Yang H."/>
            <person name="Hasebe M."/>
            <person name="Li S."/>
            <person name="Pierce S.K."/>
            <person name="Wang J."/>
        </authorList>
    </citation>
    <scope>NUCLEOTIDE SEQUENCE [LARGE SCALE GENOMIC DNA]</scope>
    <source>
        <strain evidence="11">EC2010</strain>
        <tissue evidence="11">Whole organism of an adult</tissue>
    </source>
</reference>
<sequence>MMSRKYSHQLLRIAVAQICQNLGWQSAQSSSLEVLTDVLDKYLLQLSVTSHRYCEHAGRTQPNLDDLGLAFQQMGIEISELEDYVKHVDPVPFAHEVVAFPAPKAANLGFPSSRSREIMQHRKEHIPSHLPCMFPNLKDEIPEPVDKAPTPEEILETPVKSEHVENGEPDEANVGEKRSAPSSTPEMPPSKRPRFGNSNLPEEAGHSKYEMTCVFMGANGVLTTRQGVQGRLPEPCLPPPNPRAVSEGSNKENSGKTKDGGSNGKISNSVGGIGANGISSHKSEGKKSKKSLHKKGKFSFDSGKEAGKKSASSKAAAKFLKKLKLNKKSAKLFGHSKLKDFKIPEHLKDSSPEKIKSYLIQASVEHSKRRKERKSVHVDSDDDIRNLSSPGSRDPSPESDGNHEKGEKKKARIEAINDSINAVLKDENSKSSKTKKKKKNLEKGDKDEKKDSSKKKGSQSTGKKDEEKVKRKPGRPPKVPKTPEIAPAIDLKPFVSDKYSRDELQVYEFNDSPPDASVKARRPSAAETENPAAPAVATTTAPKPAVSKQKPTKGKPGRPSKNSKKDRQAVVEDDLFAPEIKLEHRQDKSIKDSKQKPTGPPARKVEEKVEKHKDKKEKSREDRDRSLEKEKNKDKDHRKDKKDKKKEKEKKKKHKEKDTKEKDKPRDEKVKDEHRDSRDSSPSVGGVKLKIKIGGGSSSMMVTGDSNSSRASSPANRLARESMSPPRTVPKLYISRKGQEEKGKKTTKGTKHGEMKKRKGSPLAVSRSTSPTSNKASPSPRSTPTPPVPRESVTPPPSKSSSKLLGSASTKGNLDKKKKQGSSPAPTTASERKSRGPVKEKPSQKDKKKRQRHSLSSLSSASSDSSLSPAKSSKGRKSPTRLKRMSSSSASPERSPPPPIPFQSPAPSPRAPSRVDGGDRSNSRTSSHRSPTPKKSSPMRSISPHHQRRQGSPPRSPSPGKPPTPGSTSPAPSPDWDLPVSPAPHHRHRSPSPAHGSPGNSPSRDAPPSPSADWPSESSPAPHRSPSPAPRHSSSRPVSRQVASTPEPRAVDIPSPTLSAKSSSSATKPSRGVEVETVCVFIDESGTQVWICPGCKKPDDGSEMIGCDMCDNWYHWPCVGITKEPPEEQQWFCPRCIPKTKASSSRGRGRPRGRGRGRGRKKV</sequence>
<dbReference type="GO" id="GO:0005669">
    <property type="term" value="C:transcription factor TFIID complex"/>
    <property type="evidence" value="ECO:0007669"/>
    <property type="project" value="TreeGrafter"/>
</dbReference>
<feature type="compositionally biased region" description="Pro residues" evidence="9">
    <location>
        <begin position="954"/>
        <end position="965"/>
    </location>
</feature>
<dbReference type="Gene3D" id="3.30.40.10">
    <property type="entry name" value="Zinc/RING finger domain, C3HC4 (zinc finger)"/>
    <property type="match status" value="1"/>
</dbReference>
<feature type="compositionally biased region" description="Basic and acidic residues" evidence="9">
    <location>
        <begin position="656"/>
        <end position="679"/>
    </location>
</feature>
<dbReference type="InterPro" id="IPR006565">
    <property type="entry name" value="BTP"/>
</dbReference>
<evidence type="ECO:0000256" key="1">
    <source>
        <dbReference type="ARBA" id="ARBA00004123"/>
    </source>
</evidence>
<dbReference type="InterPro" id="IPR019787">
    <property type="entry name" value="Znf_PHD-finger"/>
</dbReference>
<feature type="compositionally biased region" description="Low complexity" evidence="9">
    <location>
        <begin position="1030"/>
        <end position="1040"/>
    </location>
</feature>
<dbReference type="SUPFAM" id="SSF57903">
    <property type="entry name" value="FYVE/PHD zinc finger"/>
    <property type="match status" value="1"/>
</dbReference>
<feature type="compositionally biased region" description="Basic and acidic residues" evidence="9">
    <location>
        <begin position="375"/>
        <end position="385"/>
    </location>
</feature>
<feature type="compositionally biased region" description="Basic residues" evidence="9">
    <location>
        <begin position="745"/>
        <end position="760"/>
    </location>
</feature>
<gene>
    <name evidence="11" type="ORF">EGW08_006014</name>
</gene>
<feature type="compositionally biased region" description="Basic and acidic residues" evidence="9">
    <location>
        <begin position="337"/>
        <end position="356"/>
    </location>
</feature>
<dbReference type="SUPFAM" id="SSF47113">
    <property type="entry name" value="Histone-fold"/>
    <property type="match status" value="1"/>
</dbReference>
<protein>
    <recommendedName>
        <fullName evidence="10">PHD-type domain-containing protein</fullName>
    </recommendedName>
</protein>
<evidence type="ECO:0000313" key="11">
    <source>
        <dbReference type="EMBL" id="RUS86219.1"/>
    </source>
</evidence>
<feature type="compositionally biased region" description="Basic and acidic residues" evidence="9">
    <location>
        <begin position="580"/>
        <end position="595"/>
    </location>
</feature>
<feature type="compositionally biased region" description="Pro residues" evidence="9">
    <location>
        <begin position="894"/>
        <end position="910"/>
    </location>
</feature>
<feature type="compositionally biased region" description="Low complexity" evidence="9">
    <location>
        <begin position="523"/>
        <end position="548"/>
    </location>
</feature>
<dbReference type="InterPro" id="IPR009072">
    <property type="entry name" value="Histone-fold"/>
</dbReference>
<feature type="compositionally biased region" description="Low complexity" evidence="9">
    <location>
        <begin position="1055"/>
        <end position="1070"/>
    </location>
</feature>
<dbReference type="Gene3D" id="1.10.20.10">
    <property type="entry name" value="Histone, subunit A"/>
    <property type="match status" value="1"/>
</dbReference>
<dbReference type="PROSITE" id="PS50016">
    <property type="entry name" value="ZF_PHD_2"/>
    <property type="match status" value="1"/>
</dbReference>
<keyword evidence="12" id="KW-1185">Reference proteome</keyword>
<dbReference type="SMART" id="SM00576">
    <property type="entry name" value="BTP"/>
    <property type="match status" value="1"/>
</dbReference>
<comment type="subcellular location">
    <subcellularLocation>
        <location evidence="1">Nucleus</location>
    </subcellularLocation>
</comment>
<evidence type="ECO:0000256" key="3">
    <source>
        <dbReference type="ARBA" id="ARBA00022771"/>
    </source>
</evidence>
<proteinExistence type="predicted"/>
<feature type="compositionally biased region" description="Basic and acidic residues" evidence="9">
    <location>
        <begin position="441"/>
        <end position="451"/>
    </location>
</feature>
<dbReference type="InterPro" id="IPR001965">
    <property type="entry name" value="Znf_PHD"/>
</dbReference>
<feature type="compositionally biased region" description="Low complexity" evidence="9">
    <location>
        <begin position="799"/>
        <end position="812"/>
    </location>
</feature>
<keyword evidence="4" id="KW-0862">Zinc</keyword>
<feature type="compositionally biased region" description="Polar residues" evidence="9">
    <location>
        <begin position="923"/>
        <end position="940"/>
    </location>
</feature>
<feature type="compositionally biased region" description="Low complexity" evidence="9">
    <location>
        <begin position="991"/>
        <end position="1004"/>
    </location>
</feature>
<keyword evidence="5" id="KW-0805">Transcription regulation</keyword>
<feature type="region of interest" description="Disordered" evidence="9">
    <location>
        <begin position="334"/>
        <end position="1074"/>
    </location>
</feature>
<evidence type="ECO:0000256" key="8">
    <source>
        <dbReference type="PROSITE-ProRule" id="PRU00146"/>
    </source>
</evidence>
<dbReference type="AlphaFoldDB" id="A0A3S1BL29"/>
<feature type="compositionally biased region" description="Low complexity" evidence="9">
    <location>
        <begin position="698"/>
        <end position="717"/>
    </location>
</feature>
<keyword evidence="2" id="KW-0479">Metal-binding</keyword>
<dbReference type="CDD" id="cd22916">
    <property type="entry name" value="HFD_TAF3"/>
    <property type="match status" value="1"/>
</dbReference>
<evidence type="ECO:0000256" key="5">
    <source>
        <dbReference type="ARBA" id="ARBA00023015"/>
    </source>
</evidence>
<comment type="caution">
    <text evidence="11">The sequence shown here is derived from an EMBL/GenBank/DDBJ whole genome shotgun (WGS) entry which is preliminary data.</text>
</comment>
<name>A0A3S1BL29_ELYCH</name>
<dbReference type="EMBL" id="RQTK01000146">
    <property type="protein sequence ID" value="RUS86219.1"/>
    <property type="molecule type" value="Genomic_DNA"/>
</dbReference>
<evidence type="ECO:0000259" key="10">
    <source>
        <dbReference type="PROSITE" id="PS50016"/>
    </source>
</evidence>
<feature type="compositionally biased region" description="Basic residues" evidence="9">
    <location>
        <begin position="638"/>
        <end position="655"/>
    </location>
</feature>
<feature type="compositionally biased region" description="Basic residues" evidence="9">
    <location>
        <begin position="1147"/>
        <end position="1163"/>
    </location>
</feature>
<evidence type="ECO:0000256" key="2">
    <source>
        <dbReference type="ARBA" id="ARBA00022723"/>
    </source>
</evidence>
<evidence type="ECO:0000256" key="9">
    <source>
        <dbReference type="SAM" id="MobiDB-lite"/>
    </source>
</evidence>
<accession>A0A3S1BL29</accession>
<dbReference type="InterPro" id="IPR013083">
    <property type="entry name" value="Znf_RING/FYVE/PHD"/>
</dbReference>
<evidence type="ECO:0000256" key="4">
    <source>
        <dbReference type="ARBA" id="ARBA00022833"/>
    </source>
</evidence>
<feature type="compositionally biased region" description="Basic and acidic residues" evidence="9">
    <location>
        <begin position="603"/>
        <end position="637"/>
    </location>
</feature>
<feature type="compositionally biased region" description="Polar residues" evidence="9">
    <location>
        <begin position="766"/>
        <end position="776"/>
    </location>
</feature>
<dbReference type="GO" id="GO:0002039">
    <property type="term" value="F:p53 binding"/>
    <property type="evidence" value="ECO:0007669"/>
    <property type="project" value="TreeGrafter"/>
</dbReference>
<dbReference type="GO" id="GO:0045944">
    <property type="term" value="P:positive regulation of transcription by RNA polymerase II"/>
    <property type="evidence" value="ECO:0007669"/>
    <property type="project" value="TreeGrafter"/>
</dbReference>
<dbReference type="Pfam" id="PF00628">
    <property type="entry name" value="PHD"/>
    <property type="match status" value="1"/>
</dbReference>
<dbReference type="PANTHER" id="PTHR46452:SF1">
    <property type="entry name" value="TRANSCRIPTION INITIATION FACTOR TFIID SUBUNIT 3"/>
    <property type="match status" value="1"/>
</dbReference>
<dbReference type="Pfam" id="PF07524">
    <property type="entry name" value="Bromo_TP"/>
    <property type="match status" value="1"/>
</dbReference>
<feature type="compositionally biased region" description="Basic and acidic residues" evidence="9">
    <location>
        <begin position="249"/>
        <end position="259"/>
    </location>
</feature>
<feature type="compositionally biased region" description="Basic residues" evidence="9">
    <location>
        <begin position="873"/>
        <end position="884"/>
    </location>
</feature>
<dbReference type="Proteomes" id="UP000271974">
    <property type="component" value="Unassembled WGS sequence"/>
</dbReference>
<feature type="region of interest" description="Disordered" evidence="9">
    <location>
        <begin position="229"/>
        <end position="315"/>
    </location>
</feature>
<dbReference type="SMART" id="SM00249">
    <property type="entry name" value="PHD"/>
    <property type="match status" value="1"/>
</dbReference>
<feature type="region of interest" description="Disordered" evidence="9">
    <location>
        <begin position="156"/>
        <end position="203"/>
    </location>
</feature>
<dbReference type="GO" id="GO:0008270">
    <property type="term" value="F:zinc ion binding"/>
    <property type="evidence" value="ECO:0007669"/>
    <property type="project" value="UniProtKB-KW"/>
</dbReference>
<keyword evidence="6" id="KW-0804">Transcription</keyword>
<feature type="domain" description="PHD-type" evidence="10">
    <location>
        <begin position="1089"/>
        <end position="1139"/>
    </location>
</feature>
<organism evidence="11 12">
    <name type="scientific">Elysia chlorotica</name>
    <name type="common">Eastern emerald elysia</name>
    <name type="synonym">Sea slug</name>
    <dbReference type="NCBI Taxonomy" id="188477"/>
    <lineage>
        <taxon>Eukaryota</taxon>
        <taxon>Metazoa</taxon>
        <taxon>Spiralia</taxon>
        <taxon>Lophotrochozoa</taxon>
        <taxon>Mollusca</taxon>
        <taxon>Gastropoda</taxon>
        <taxon>Heterobranchia</taxon>
        <taxon>Euthyneura</taxon>
        <taxon>Panpulmonata</taxon>
        <taxon>Sacoglossa</taxon>
        <taxon>Placobranchoidea</taxon>
        <taxon>Plakobranchidae</taxon>
        <taxon>Elysia</taxon>
    </lineage>
</organism>
<feature type="compositionally biased region" description="Basic residues" evidence="9">
    <location>
        <begin position="550"/>
        <end position="562"/>
    </location>
</feature>
<feature type="compositionally biased region" description="Low complexity" evidence="9">
    <location>
        <begin position="854"/>
        <end position="872"/>
    </location>
</feature>
<keyword evidence="3 8" id="KW-0863">Zinc-finger</keyword>
<evidence type="ECO:0000256" key="6">
    <source>
        <dbReference type="ARBA" id="ARBA00023163"/>
    </source>
</evidence>
<evidence type="ECO:0000313" key="12">
    <source>
        <dbReference type="Proteomes" id="UP000271974"/>
    </source>
</evidence>